<dbReference type="Pfam" id="PF00486">
    <property type="entry name" value="Trans_reg_C"/>
    <property type="match status" value="1"/>
</dbReference>
<keyword evidence="3 6" id="KW-0238">DNA-binding</keyword>
<dbReference type="InterPro" id="IPR001867">
    <property type="entry name" value="OmpR/PhoB-type_DNA-bd"/>
</dbReference>
<dbReference type="InterPro" id="IPR051677">
    <property type="entry name" value="AfsR-DnrI-RedD_regulator"/>
</dbReference>
<dbReference type="PRINTS" id="PR00364">
    <property type="entry name" value="DISEASERSIST"/>
</dbReference>
<comment type="similarity">
    <text evidence="1">Belongs to the AfsR/DnrI/RedD regulatory family.</text>
</comment>
<evidence type="ECO:0000256" key="3">
    <source>
        <dbReference type="ARBA" id="ARBA00023125"/>
    </source>
</evidence>
<dbReference type="PROSITE" id="PS50005">
    <property type="entry name" value="TPR"/>
    <property type="match status" value="1"/>
</dbReference>
<evidence type="ECO:0000256" key="2">
    <source>
        <dbReference type="ARBA" id="ARBA00023015"/>
    </source>
</evidence>
<evidence type="ECO:0000259" key="7">
    <source>
        <dbReference type="PROSITE" id="PS51755"/>
    </source>
</evidence>
<dbReference type="PROSITE" id="PS51755">
    <property type="entry name" value="OMPR_PHOB"/>
    <property type="match status" value="1"/>
</dbReference>
<dbReference type="Pfam" id="PF03704">
    <property type="entry name" value="BTAD"/>
    <property type="match status" value="1"/>
</dbReference>
<evidence type="ECO:0000256" key="6">
    <source>
        <dbReference type="PROSITE-ProRule" id="PRU01091"/>
    </source>
</evidence>
<dbReference type="SMART" id="SM00862">
    <property type="entry name" value="Trans_reg_C"/>
    <property type="match status" value="1"/>
</dbReference>
<feature type="domain" description="OmpR/PhoB-type" evidence="7">
    <location>
        <begin position="1"/>
        <end position="94"/>
    </location>
</feature>
<evidence type="ECO:0000313" key="8">
    <source>
        <dbReference type="EMBL" id="MDQ0363924.1"/>
    </source>
</evidence>
<dbReference type="GO" id="GO:0003677">
    <property type="term" value="F:DNA binding"/>
    <property type="evidence" value="ECO:0007669"/>
    <property type="project" value="UniProtKB-UniRule"/>
</dbReference>
<dbReference type="InterPro" id="IPR019734">
    <property type="entry name" value="TPR_rpt"/>
</dbReference>
<evidence type="ECO:0000256" key="4">
    <source>
        <dbReference type="ARBA" id="ARBA00023163"/>
    </source>
</evidence>
<dbReference type="GO" id="GO:0000160">
    <property type="term" value="P:phosphorelay signal transduction system"/>
    <property type="evidence" value="ECO:0007669"/>
    <property type="project" value="InterPro"/>
</dbReference>
<evidence type="ECO:0000256" key="1">
    <source>
        <dbReference type="ARBA" id="ARBA00005820"/>
    </source>
</evidence>
<proteinExistence type="inferred from homology"/>
<comment type="caution">
    <text evidence="8">The sequence shown here is derived from an EMBL/GenBank/DDBJ whole genome shotgun (WGS) entry which is preliminary data.</text>
</comment>
<gene>
    <name evidence="8" type="ORF">J2S42_000593</name>
</gene>
<keyword evidence="5" id="KW-0802">TPR repeat</keyword>
<keyword evidence="9" id="KW-1185">Reference proteome</keyword>
<dbReference type="Pfam" id="PF13374">
    <property type="entry name" value="TPR_10"/>
    <property type="match status" value="1"/>
</dbReference>
<sequence length="978" mass="107142">MELRVLGALEVTHAGERWDVPGVRTRVVLAVLAARNGRVVSVDELIEAVWDGPPPPPTARSQIQICISQVRRTLRAAGRDDALSTRFAGYQLQLSPEELDAGRFDRLTAEARRLAGAGQVPMAVERLRAAEALCLGTPLAGLPGDRVAAWRRELVERHNATVEERIRLELTLGRHDELIGELESLVRAHPLRERTRAYLMLALYRADRQSDALSAYREARAVFVEELGMEPGAELSRLERLILSRDPALDSPTPSAAWLPVVPASRDAAAVPRQLPADIADFTGRASEIAEIRQLLSGTGIRIDPHTAPLVVLSGQGGSGKTCLAVHAAHTLLDQFPDGQLYVNLDDACATPDRVGDVLNRLLQATGVAGTAVPDSVTERAALFRSRLAERRMLLLLDNATDEAQVLPLWPNTGGCGVIVTARTRMTALPGAHLVDLTTLSLEDSLALLHQIVGPRVLAQPAEAGELARLCGNLPLALRIAGARLASRPHWQVSRLVARLRDETLLLDELVHRDMCVRSTLTFSYDGLPAAARRLLRRLAVLRCDDFPGWIAGALVDEAPAAVDELVEQLVDARLVEAASEPVDGSTRYRLHDIVRAFARERLTVEEPAGAGTELIRRAVSCWLTVAAEAHRREYGGDYTIVHGRAPRRPLRPELFDELLGRPIEWLEAERYNLIAAVRLAAEHDLDELCWDLAFTLVTLFEARGCYDDWEDTAAAALTAARRAGNRLGEAVTLHSLGTLYMFQRHPARARQMFRDALPIQRATGNAHLGALIQRNLAYLEQLGGDDAAAISRYRRALGPLRAAGDHVGEAHVMVNLARVLSRQGQAGEAGRLLDQALRICHRVGIKRVEAQARHQLGELHLRTGDLGGATEAFQQTLHLVRDGNDRIGEAYAAHGLGVVHSRAGDQGRAHSWLTEALRLAEQSDERLIEGQSLYELAGLPRTEPAEAGRMLRRAIQIFEQLQARIWVARAHDALATL</sequence>
<reference evidence="8 9" key="1">
    <citation type="submission" date="2023-07" db="EMBL/GenBank/DDBJ databases">
        <title>Sequencing the genomes of 1000 actinobacteria strains.</title>
        <authorList>
            <person name="Klenk H.-P."/>
        </authorList>
    </citation>
    <scope>NUCLEOTIDE SEQUENCE [LARGE SCALE GENOMIC DNA]</scope>
    <source>
        <strain evidence="8 9">DSM 44709</strain>
    </source>
</reference>
<dbReference type="SUPFAM" id="SSF52540">
    <property type="entry name" value="P-loop containing nucleoside triphosphate hydrolases"/>
    <property type="match status" value="1"/>
</dbReference>
<dbReference type="AlphaFoldDB" id="A0AAE3VUJ5"/>
<dbReference type="EMBL" id="JAUSUZ010000001">
    <property type="protein sequence ID" value="MDQ0363924.1"/>
    <property type="molecule type" value="Genomic_DNA"/>
</dbReference>
<feature type="DNA-binding region" description="OmpR/PhoB-type" evidence="6">
    <location>
        <begin position="1"/>
        <end position="94"/>
    </location>
</feature>
<dbReference type="GO" id="GO:0006355">
    <property type="term" value="P:regulation of DNA-templated transcription"/>
    <property type="evidence" value="ECO:0007669"/>
    <property type="project" value="InterPro"/>
</dbReference>
<dbReference type="RefSeq" id="WP_307234926.1">
    <property type="nucleotide sequence ID" value="NZ_JAUSUZ010000001.1"/>
</dbReference>
<dbReference type="InterPro" id="IPR002182">
    <property type="entry name" value="NB-ARC"/>
</dbReference>
<name>A0AAE3VUJ5_9ACTN</name>
<dbReference type="Gene3D" id="1.25.40.10">
    <property type="entry name" value="Tetratricopeptide repeat domain"/>
    <property type="match status" value="3"/>
</dbReference>
<dbReference type="SUPFAM" id="SSF48452">
    <property type="entry name" value="TPR-like"/>
    <property type="match status" value="3"/>
</dbReference>
<dbReference type="Gene3D" id="3.40.50.300">
    <property type="entry name" value="P-loop containing nucleotide triphosphate hydrolases"/>
    <property type="match status" value="1"/>
</dbReference>
<dbReference type="InterPro" id="IPR005158">
    <property type="entry name" value="BTAD"/>
</dbReference>
<dbReference type="Proteomes" id="UP001240236">
    <property type="component" value="Unassembled WGS sequence"/>
</dbReference>
<accession>A0AAE3VUJ5</accession>
<dbReference type="Gene3D" id="1.10.10.10">
    <property type="entry name" value="Winged helix-like DNA-binding domain superfamily/Winged helix DNA-binding domain"/>
    <property type="match status" value="2"/>
</dbReference>
<dbReference type="InterPro" id="IPR016032">
    <property type="entry name" value="Sig_transdc_resp-reg_C-effctor"/>
</dbReference>
<feature type="repeat" description="TPR" evidence="5">
    <location>
        <begin position="851"/>
        <end position="884"/>
    </location>
</feature>
<dbReference type="InterPro" id="IPR027417">
    <property type="entry name" value="P-loop_NTPase"/>
</dbReference>
<evidence type="ECO:0000313" key="9">
    <source>
        <dbReference type="Proteomes" id="UP001240236"/>
    </source>
</evidence>
<dbReference type="PANTHER" id="PTHR35807">
    <property type="entry name" value="TRANSCRIPTIONAL REGULATOR REDD-RELATED"/>
    <property type="match status" value="1"/>
</dbReference>
<keyword evidence="4" id="KW-0804">Transcription</keyword>
<dbReference type="GO" id="GO:0043531">
    <property type="term" value="F:ADP binding"/>
    <property type="evidence" value="ECO:0007669"/>
    <property type="project" value="InterPro"/>
</dbReference>
<dbReference type="SMART" id="SM00028">
    <property type="entry name" value="TPR"/>
    <property type="match status" value="4"/>
</dbReference>
<dbReference type="CDD" id="cd15831">
    <property type="entry name" value="BTAD"/>
    <property type="match status" value="1"/>
</dbReference>
<organism evidence="8 9">
    <name type="scientific">Catenuloplanes indicus</name>
    <dbReference type="NCBI Taxonomy" id="137267"/>
    <lineage>
        <taxon>Bacteria</taxon>
        <taxon>Bacillati</taxon>
        <taxon>Actinomycetota</taxon>
        <taxon>Actinomycetes</taxon>
        <taxon>Micromonosporales</taxon>
        <taxon>Micromonosporaceae</taxon>
        <taxon>Catenuloplanes</taxon>
    </lineage>
</organism>
<dbReference type="SMART" id="SM01043">
    <property type="entry name" value="BTAD"/>
    <property type="match status" value="1"/>
</dbReference>
<dbReference type="Pfam" id="PF13424">
    <property type="entry name" value="TPR_12"/>
    <property type="match status" value="1"/>
</dbReference>
<keyword evidence="2" id="KW-0805">Transcription regulation</keyword>
<protein>
    <submittedName>
        <fullName evidence="8">DNA-binding SARP family transcriptional activator/Tfp pilus assembly protein PilF</fullName>
    </submittedName>
</protein>
<dbReference type="Pfam" id="PF00931">
    <property type="entry name" value="NB-ARC"/>
    <property type="match status" value="1"/>
</dbReference>
<dbReference type="InterPro" id="IPR011990">
    <property type="entry name" value="TPR-like_helical_dom_sf"/>
</dbReference>
<evidence type="ECO:0000256" key="5">
    <source>
        <dbReference type="PROSITE-ProRule" id="PRU00339"/>
    </source>
</evidence>
<dbReference type="PANTHER" id="PTHR35807:SF1">
    <property type="entry name" value="TRANSCRIPTIONAL REGULATOR REDD"/>
    <property type="match status" value="1"/>
</dbReference>
<dbReference type="InterPro" id="IPR036388">
    <property type="entry name" value="WH-like_DNA-bd_sf"/>
</dbReference>
<dbReference type="SUPFAM" id="SSF46894">
    <property type="entry name" value="C-terminal effector domain of the bipartite response regulators"/>
    <property type="match status" value="1"/>
</dbReference>